<dbReference type="InterPro" id="IPR017850">
    <property type="entry name" value="Alkaline_phosphatase_core_sf"/>
</dbReference>
<protein>
    <submittedName>
        <fullName evidence="3">Arylsulfatase</fullName>
        <ecNumber evidence="3">3.1.6.1</ecNumber>
    </submittedName>
</protein>
<keyword evidence="1" id="KW-1133">Transmembrane helix</keyword>
<keyword evidence="1" id="KW-0472">Membrane</keyword>
<feature type="transmembrane region" description="Helical" evidence="1">
    <location>
        <begin position="133"/>
        <end position="153"/>
    </location>
</feature>
<dbReference type="EMBL" id="QMDL01000002">
    <property type="protein sequence ID" value="RMJ03953.1"/>
    <property type="molecule type" value="Genomic_DNA"/>
</dbReference>
<accession>A0A3M2RF91</accession>
<name>A0A3M2RF91_9GAMM</name>
<gene>
    <name evidence="3" type="ORF">DOQ08_01273</name>
</gene>
<keyword evidence="4" id="KW-1185">Reference proteome</keyword>
<feature type="transmembrane region" description="Helical" evidence="1">
    <location>
        <begin position="160"/>
        <end position="179"/>
    </location>
</feature>
<comment type="caution">
    <text evidence="3">The sequence shown here is derived from an EMBL/GenBank/DDBJ whole genome shotgun (WGS) entry which is preliminary data.</text>
</comment>
<dbReference type="AlphaFoldDB" id="A0A3M2RF91"/>
<dbReference type="PANTHER" id="PTHR43751">
    <property type="entry name" value="SULFATASE"/>
    <property type="match status" value="1"/>
</dbReference>
<dbReference type="PANTHER" id="PTHR43751:SF3">
    <property type="entry name" value="SULFATASE N-TERMINAL DOMAIN-CONTAINING PROTEIN"/>
    <property type="match status" value="1"/>
</dbReference>
<sequence>MLFRRVLIHSLALTFVFLLVFLLWQFFMSWSYAAEQAGFASDLFGDFFSSPGAMLDFMAFIISLLVLHFIFAFLVALAFFPFSSFAAERDIFNSSLVFVFTLFVVGVLVWVSIYFPRILSGFLKHSPLSSWKVAVALSGFCVVLVFFGLFSLLRSRLWKTAGAAFFTLASLSALAFQGIDSESSSIGGANNKGRSYDHPNVVIIGIDALRPDHLGLNGNALNLTPKIDEFLSSGVYFEEAFTPIARTYTAWFSMLSGKSPKTTSVRYNLQPFESDQIVGSELQNLLREGGYHTIYGMDERRFNNIDERYGFDETVGPDFGAADFVLSHAAELPLVALVSNTPLGKWLFPMIYSNRGVYGTYMPETFTREVIDAVATRPDKPLFLALHLTLPHWPFLYREFERDDSIPYSQDRHYHYAYQLMLKKVDAQFADIMHGLERHGVLDNSLVFLVSDHGEGFMLESDKLISGNSDIEFPTAAHGHGTSVLDEKQYHVVLGYQDRRLSRRTDYKEGNRVHTVASLLDIAPTITNALNISDAGFDFEGRSLFDLERCEDCENRKIFVESSIATGAMFEEDLDMVKVVSEGLGYYTVSEDGSVVVRDEVKHLLALKQRAVIDKQHIVALYPGLEQDFLIVDRKEGKWWPSSRYGGDKPNEVLDLMIDLCNYYKNDEPFDKNGLCSGVFQ</sequence>
<reference evidence="3 4" key="1">
    <citation type="submission" date="2018-08" db="EMBL/GenBank/DDBJ databases">
        <title>Whole Genome Sequence of the Moderate Halophilic Marine Bacterium Marinobacter litoralis Sw-45.</title>
        <authorList>
            <person name="Musa H."/>
        </authorList>
    </citation>
    <scope>NUCLEOTIDE SEQUENCE [LARGE SCALE GENOMIC DNA]</scope>
    <source>
        <strain evidence="3 4">Sw-45</strain>
    </source>
</reference>
<dbReference type="Pfam" id="PF00884">
    <property type="entry name" value="Sulfatase"/>
    <property type="match status" value="1"/>
</dbReference>
<dbReference type="InterPro" id="IPR000917">
    <property type="entry name" value="Sulfatase_N"/>
</dbReference>
<feature type="transmembrane region" description="Helical" evidence="1">
    <location>
        <begin position="57"/>
        <end position="80"/>
    </location>
</feature>
<evidence type="ECO:0000256" key="1">
    <source>
        <dbReference type="SAM" id="Phobius"/>
    </source>
</evidence>
<dbReference type="GO" id="GO:0004065">
    <property type="term" value="F:arylsulfatase activity"/>
    <property type="evidence" value="ECO:0007669"/>
    <property type="project" value="UniProtKB-EC"/>
</dbReference>
<dbReference type="Proteomes" id="UP000265903">
    <property type="component" value="Unassembled WGS sequence"/>
</dbReference>
<dbReference type="EC" id="3.1.6.1" evidence="3"/>
<organism evidence="3 4">
    <name type="scientific">Marinobacter litoralis</name>
    <dbReference type="NCBI Taxonomy" id="187981"/>
    <lineage>
        <taxon>Bacteria</taxon>
        <taxon>Pseudomonadati</taxon>
        <taxon>Pseudomonadota</taxon>
        <taxon>Gammaproteobacteria</taxon>
        <taxon>Pseudomonadales</taxon>
        <taxon>Marinobacteraceae</taxon>
        <taxon>Marinobacter</taxon>
    </lineage>
</organism>
<feature type="transmembrane region" description="Helical" evidence="1">
    <location>
        <begin position="92"/>
        <end position="113"/>
    </location>
</feature>
<keyword evidence="1" id="KW-0812">Transmembrane</keyword>
<dbReference type="OrthoDB" id="9803751at2"/>
<dbReference type="Gene3D" id="3.40.720.10">
    <property type="entry name" value="Alkaline Phosphatase, subunit A"/>
    <property type="match status" value="1"/>
</dbReference>
<evidence type="ECO:0000313" key="4">
    <source>
        <dbReference type="Proteomes" id="UP000265903"/>
    </source>
</evidence>
<proteinExistence type="predicted"/>
<dbReference type="SUPFAM" id="SSF53649">
    <property type="entry name" value="Alkaline phosphatase-like"/>
    <property type="match status" value="1"/>
</dbReference>
<feature type="domain" description="Sulfatase N-terminal" evidence="2">
    <location>
        <begin position="199"/>
        <end position="531"/>
    </location>
</feature>
<keyword evidence="3" id="KW-0378">Hydrolase</keyword>
<dbReference type="InterPro" id="IPR052701">
    <property type="entry name" value="GAG_Ulvan_Degrading_Sulfatases"/>
</dbReference>
<evidence type="ECO:0000313" key="3">
    <source>
        <dbReference type="EMBL" id="RMJ03953.1"/>
    </source>
</evidence>
<dbReference type="RefSeq" id="WP_114334075.1">
    <property type="nucleotide sequence ID" value="NZ_QMDL01000002.1"/>
</dbReference>
<evidence type="ECO:0000259" key="2">
    <source>
        <dbReference type="Pfam" id="PF00884"/>
    </source>
</evidence>